<keyword evidence="4" id="KW-0547">Nucleotide-binding</keyword>
<evidence type="ECO:0000256" key="2">
    <source>
        <dbReference type="ARBA" id="ARBA00022527"/>
    </source>
</evidence>
<evidence type="ECO:0000256" key="4">
    <source>
        <dbReference type="ARBA" id="ARBA00022741"/>
    </source>
</evidence>
<evidence type="ECO:0000256" key="3">
    <source>
        <dbReference type="ARBA" id="ARBA00022679"/>
    </source>
</evidence>
<dbReference type="PROSITE" id="PS50011">
    <property type="entry name" value="PROTEIN_KINASE_DOM"/>
    <property type="match status" value="1"/>
</dbReference>
<gene>
    <name evidence="9" type="ORF">SAMN05443668_11532</name>
</gene>
<evidence type="ECO:0000259" key="8">
    <source>
        <dbReference type="PROSITE" id="PS50011"/>
    </source>
</evidence>
<dbReference type="EMBL" id="FRCS01000015">
    <property type="protein sequence ID" value="SHN46346.1"/>
    <property type="molecule type" value="Genomic_DNA"/>
</dbReference>
<dbReference type="STRING" id="134849.SAMN05443668_11532"/>
<dbReference type="OrthoDB" id="9762169at2"/>
<evidence type="ECO:0000256" key="7">
    <source>
        <dbReference type="SAM" id="MobiDB-lite"/>
    </source>
</evidence>
<keyword evidence="10" id="KW-1185">Reference proteome</keyword>
<feature type="region of interest" description="Disordered" evidence="7">
    <location>
        <begin position="290"/>
        <end position="480"/>
    </location>
</feature>
<evidence type="ECO:0000256" key="6">
    <source>
        <dbReference type="ARBA" id="ARBA00022840"/>
    </source>
</evidence>
<dbReference type="Gene3D" id="3.30.200.20">
    <property type="entry name" value="Phosphorylase Kinase, domain 1"/>
    <property type="match status" value="1"/>
</dbReference>
<dbReference type="Pfam" id="PF00069">
    <property type="entry name" value="Pkinase"/>
    <property type="match status" value="1"/>
</dbReference>
<proteinExistence type="predicted"/>
<organism evidence="9 10">
    <name type="scientific">Cryptosporangium aurantiacum</name>
    <dbReference type="NCBI Taxonomy" id="134849"/>
    <lineage>
        <taxon>Bacteria</taxon>
        <taxon>Bacillati</taxon>
        <taxon>Actinomycetota</taxon>
        <taxon>Actinomycetes</taxon>
        <taxon>Cryptosporangiales</taxon>
        <taxon>Cryptosporangiaceae</taxon>
        <taxon>Cryptosporangium</taxon>
    </lineage>
</organism>
<dbReference type="PROSITE" id="PS00108">
    <property type="entry name" value="PROTEIN_KINASE_ST"/>
    <property type="match status" value="1"/>
</dbReference>
<protein>
    <recommendedName>
        <fullName evidence="1">non-specific serine/threonine protein kinase</fullName>
        <ecNumber evidence="1">2.7.11.1</ecNumber>
    </recommendedName>
</protein>
<keyword evidence="6" id="KW-0067">ATP-binding</keyword>
<dbReference type="PANTHER" id="PTHR43289">
    <property type="entry name" value="MITOGEN-ACTIVATED PROTEIN KINASE KINASE KINASE 20-RELATED"/>
    <property type="match status" value="1"/>
</dbReference>
<dbReference type="InterPro" id="IPR008271">
    <property type="entry name" value="Ser/Thr_kinase_AS"/>
</dbReference>
<feature type="domain" description="Protein kinase" evidence="8">
    <location>
        <begin position="11"/>
        <end position="284"/>
    </location>
</feature>
<dbReference type="GO" id="GO:0005524">
    <property type="term" value="F:ATP binding"/>
    <property type="evidence" value="ECO:0007669"/>
    <property type="project" value="UniProtKB-KW"/>
</dbReference>
<reference evidence="9 10" key="1">
    <citation type="submission" date="2016-11" db="EMBL/GenBank/DDBJ databases">
        <authorList>
            <person name="Jaros S."/>
            <person name="Januszkiewicz K."/>
            <person name="Wedrychowicz H."/>
        </authorList>
    </citation>
    <scope>NUCLEOTIDE SEQUENCE [LARGE SCALE GENOMIC DNA]</scope>
    <source>
        <strain evidence="9 10">DSM 46144</strain>
    </source>
</reference>
<dbReference type="InterPro" id="IPR000719">
    <property type="entry name" value="Prot_kinase_dom"/>
</dbReference>
<name>A0A1M7RJM6_9ACTN</name>
<dbReference type="PANTHER" id="PTHR43289:SF6">
    <property type="entry name" value="SERINE_THREONINE-PROTEIN KINASE NEKL-3"/>
    <property type="match status" value="1"/>
</dbReference>
<dbReference type="Gene3D" id="1.10.510.10">
    <property type="entry name" value="Transferase(Phosphotransferase) domain 1"/>
    <property type="match status" value="1"/>
</dbReference>
<evidence type="ECO:0000256" key="5">
    <source>
        <dbReference type="ARBA" id="ARBA00022777"/>
    </source>
</evidence>
<dbReference type="AlphaFoldDB" id="A0A1M7RJM6"/>
<dbReference type="InterPro" id="IPR011009">
    <property type="entry name" value="Kinase-like_dom_sf"/>
</dbReference>
<evidence type="ECO:0000313" key="10">
    <source>
        <dbReference type="Proteomes" id="UP000184440"/>
    </source>
</evidence>
<accession>A0A1M7RJM6</accession>
<sequence length="817" mass="86586">MLSPGSRLATYEVRKRLAVGGMGEVYLCRHRLLDRDDAVKVLRPHLVADQAFRRRFLREALSAARLRHPHIVTVYTADEVDRQLYLAMEYIPGADLAAILDHEQVLEPRRAVRLLDQVADALDAAHRLQMTHRDVKPSNVLVERPGSPDTDPHGPHGGPEHAYLVDFGLSKSHQAVDQDITMTGQVLGTVAYIAPEQLQGAVTDGRCDQYSLGCMAYETLTGQLPFQRENQVAVITAHLTAPPPSASAVQASLSPAVDRVLAKAMAKTPQERFATCKEFVDALRAAVETGETTVVQKPARRLERKTPSGAEARQEQAWANPANQGAAVVADSEPEQPPLRIAARRPVDRTPPPPPSGPVGEAAPPLPADPPLLPVDKPVSDAPESPDVEEPKPPVSSDPAAPPGFTLPDDTPFGMPPLHDLPPERGGAPYSRPGGPPPAYSSRPAATSGPAPTSGGGYRSYASQYPAGAPLPDATPTPGRTLDSRLYLAVVGGPDAGRLVPLPDGERSVTIGRVSLGITVTGWTVQVAGEADAQVNGEPLHGARQLTPGDLVTAGPALMEVRSARHLARLAPNAPPPDPVTLDRVARDRLAGAVRGPQHPQALVTRIGWLARRPPVPIAVPLGNAGGIAIRGPLPAAAPLVRWLLTQAAVLHDARDLCLAVSAGPTDDERWTWVSSLPHARPATPPLTGPHLATTRDGALDLTARLRRLVEVRRAAAADPRARQLVALPRVLAVLDDRLGGVDAEFITAVGGSLGVHVVRLLPPEARPPASCRLCIDLDPTGQTLRVWVAGRSGSQNGVPDGVSASYVREVADLLAD</sequence>
<dbReference type="SMART" id="SM00220">
    <property type="entry name" value="S_TKc"/>
    <property type="match status" value="1"/>
</dbReference>
<feature type="compositionally biased region" description="Pro residues" evidence="7">
    <location>
        <begin position="364"/>
        <end position="373"/>
    </location>
</feature>
<dbReference type="EC" id="2.7.11.1" evidence="1"/>
<feature type="compositionally biased region" description="Pro residues" evidence="7">
    <location>
        <begin position="393"/>
        <end position="402"/>
    </location>
</feature>
<evidence type="ECO:0000256" key="1">
    <source>
        <dbReference type="ARBA" id="ARBA00012513"/>
    </source>
</evidence>
<dbReference type="CDD" id="cd14014">
    <property type="entry name" value="STKc_PknB_like"/>
    <property type="match status" value="1"/>
</dbReference>
<keyword evidence="3" id="KW-0808">Transferase</keyword>
<dbReference type="GO" id="GO:0004674">
    <property type="term" value="F:protein serine/threonine kinase activity"/>
    <property type="evidence" value="ECO:0007669"/>
    <property type="project" value="UniProtKB-KW"/>
</dbReference>
<dbReference type="SUPFAM" id="SSF56112">
    <property type="entry name" value="Protein kinase-like (PK-like)"/>
    <property type="match status" value="1"/>
</dbReference>
<evidence type="ECO:0000313" key="9">
    <source>
        <dbReference type="EMBL" id="SHN46346.1"/>
    </source>
</evidence>
<feature type="region of interest" description="Disordered" evidence="7">
    <location>
        <begin position="134"/>
        <end position="161"/>
    </location>
</feature>
<keyword evidence="5 9" id="KW-0418">Kinase</keyword>
<dbReference type="Proteomes" id="UP000184440">
    <property type="component" value="Unassembled WGS sequence"/>
</dbReference>
<keyword evidence="2 9" id="KW-0723">Serine/threonine-protein kinase</keyword>
<dbReference type="RefSeq" id="WP_073263260.1">
    <property type="nucleotide sequence ID" value="NZ_FRCS01000015.1"/>
</dbReference>